<keyword evidence="5" id="KW-1185">Reference proteome</keyword>
<evidence type="ECO:0000313" key="4">
    <source>
        <dbReference type="Proteomes" id="UP000595847"/>
    </source>
</evidence>
<feature type="domain" description="Type VI secretion system spike protein VgrG3-like C-terminal" evidence="1">
    <location>
        <begin position="25"/>
        <end position="134"/>
    </location>
</feature>
<name>A0A7T5END0_9BACL</name>
<dbReference type="EMBL" id="CP066308">
    <property type="protein sequence ID" value="QQE75770.1"/>
    <property type="molecule type" value="Genomic_DNA"/>
</dbReference>
<gene>
    <name evidence="2" type="ORF">JD108_07820</name>
    <name evidence="3" type="ORF">KDJ56_07500</name>
</gene>
<dbReference type="KEGG" id="bcop:JD108_07820"/>
<sequence>MIDHFFRWLEGKDKDIYNKLLSGFNADGKKIGAHFDQKFKEIAEQDPDRFLELQHLYTKEKYYDVVDRALKQDLGFDVSKRSAALQDVLWSRAVQHGGAGGTRIFKEALKTLDLSTATDEEIIRAVYKESGKVVDSGKKQILSPKAKKHGIYGKYMKYFSGNSSDVQLGVWERLNIREPEAALKMLYGPDYVFKGL</sequence>
<organism evidence="2 4">
    <name type="scientific">Brevibacillus composti</name>
    <dbReference type="NCBI Taxonomy" id="2796470"/>
    <lineage>
        <taxon>Bacteria</taxon>
        <taxon>Bacillati</taxon>
        <taxon>Bacillota</taxon>
        <taxon>Bacilli</taxon>
        <taxon>Bacillales</taxon>
        <taxon>Paenibacillaceae</taxon>
        <taxon>Brevibacillus</taxon>
    </lineage>
</organism>
<dbReference type="EMBL" id="CP073708">
    <property type="protein sequence ID" value="QUO42796.1"/>
    <property type="molecule type" value="Genomic_DNA"/>
</dbReference>
<dbReference type="Proteomes" id="UP000595847">
    <property type="component" value="Chromosome"/>
</dbReference>
<reference evidence="2 4" key="1">
    <citation type="submission" date="2020-12" db="EMBL/GenBank/DDBJ databases">
        <title>strain FJAT-54423T represents a novel species of the genus Brevibacillus.</title>
        <authorList>
            <person name="Tang R."/>
        </authorList>
    </citation>
    <scope>NUCLEOTIDE SEQUENCE [LARGE SCALE GENOMIC DNA]</scope>
    <source>
        <strain evidence="2 4">FJAT-54423</strain>
    </source>
</reference>
<dbReference type="Pfam" id="PF21277">
    <property type="entry name" value="T6SS_VgrG3-like_C"/>
    <property type="match status" value="1"/>
</dbReference>
<evidence type="ECO:0000313" key="3">
    <source>
        <dbReference type="EMBL" id="QUO42796.1"/>
    </source>
</evidence>
<evidence type="ECO:0000259" key="1">
    <source>
        <dbReference type="Pfam" id="PF21277"/>
    </source>
</evidence>
<dbReference type="AlphaFoldDB" id="A0A7T5END0"/>
<proteinExistence type="predicted"/>
<reference evidence="3" key="2">
    <citation type="submission" date="2021-04" db="EMBL/GenBank/DDBJ databases">
        <title>Brevibacillus composti FJAT-54423, complete genome.</title>
        <authorList>
            <person name="Tang R."/>
        </authorList>
    </citation>
    <scope>NUCLEOTIDE SEQUENCE</scope>
    <source>
        <strain evidence="3">FJAT-54424</strain>
    </source>
</reference>
<evidence type="ECO:0000313" key="2">
    <source>
        <dbReference type="EMBL" id="QQE75770.1"/>
    </source>
</evidence>
<dbReference type="Proteomes" id="UP000677234">
    <property type="component" value="Chromosome"/>
</dbReference>
<dbReference type="InterPro" id="IPR049073">
    <property type="entry name" value="T6SS_VgrG3-like_C"/>
</dbReference>
<protein>
    <recommendedName>
        <fullName evidence="1">Type VI secretion system spike protein VgrG3-like C-terminal domain-containing protein</fullName>
    </recommendedName>
</protein>
<evidence type="ECO:0000313" key="5">
    <source>
        <dbReference type="Proteomes" id="UP000677234"/>
    </source>
</evidence>
<accession>A0A7T5END0</accession>